<name>A0AAD7ZLW6_DIPPU</name>
<dbReference type="EMBL" id="JASPKZ010007681">
    <property type="protein sequence ID" value="KAJ9583055.1"/>
    <property type="molecule type" value="Genomic_DNA"/>
</dbReference>
<evidence type="ECO:0000313" key="2">
    <source>
        <dbReference type="Proteomes" id="UP001233999"/>
    </source>
</evidence>
<organism evidence="1 2">
    <name type="scientific">Diploptera punctata</name>
    <name type="common">Pacific beetle cockroach</name>
    <dbReference type="NCBI Taxonomy" id="6984"/>
    <lineage>
        <taxon>Eukaryota</taxon>
        <taxon>Metazoa</taxon>
        <taxon>Ecdysozoa</taxon>
        <taxon>Arthropoda</taxon>
        <taxon>Hexapoda</taxon>
        <taxon>Insecta</taxon>
        <taxon>Pterygota</taxon>
        <taxon>Neoptera</taxon>
        <taxon>Polyneoptera</taxon>
        <taxon>Dictyoptera</taxon>
        <taxon>Blattodea</taxon>
        <taxon>Blaberoidea</taxon>
        <taxon>Blaberidae</taxon>
        <taxon>Diplopterinae</taxon>
        <taxon>Diploptera</taxon>
    </lineage>
</organism>
<dbReference type="Proteomes" id="UP001233999">
    <property type="component" value="Unassembled WGS sequence"/>
</dbReference>
<protein>
    <submittedName>
        <fullName evidence="1">Uncharacterized protein</fullName>
    </submittedName>
</protein>
<feature type="non-terminal residue" evidence="1">
    <location>
        <position position="1"/>
    </location>
</feature>
<keyword evidence="2" id="KW-1185">Reference proteome</keyword>
<reference evidence="1" key="1">
    <citation type="journal article" date="2023" name="IScience">
        <title>Live-bearing cockroach genome reveals convergent evolutionary mechanisms linked to viviparity in insects and beyond.</title>
        <authorList>
            <person name="Fouks B."/>
            <person name="Harrison M.C."/>
            <person name="Mikhailova A.A."/>
            <person name="Marchal E."/>
            <person name="English S."/>
            <person name="Carruthers M."/>
            <person name="Jennings E.C."/>
            <person name="Chiamaka E.L."/>
            <person name="Frigard R.A."/>
            <person name="Pippel M."/>
            <person name="Attardo G.M."/>
            <person name="Benoit J.B."/>
            <person name="Bornberg-Bauer E."/>
            <person name="Tobe S.S."/>
        </authorList>
    </citation>
    <scope>NUCLEOTIDE SEQUENCE</scope>
    <source>
        <strain evidence="1">Stay&amp;Tobe</strain>
    </source>
</reference>
<reference evidence="1" key="2">
    <citation type="submission" date="2023-05" db="EMBL/GenBank/DDBJ databases">
        <authorList>
            <person name="Fouks B."/>
        </authorList>
    </citation>
    <scope>NUCLEOTIDE SEQUENCE</scope>
    <source>
        <strain evidence="1">Stay&amp;Tobe</strain>
        <tissue evidence="1">Testes</tissue>
    </source>
</reference>
<gene>
    <name evidence="1" type="ORF">L9F63_022597</name>
</gene>
<accession>A0AAD7ZLW6</accession>
<dbReference type="AlphaFoldDB" id="A0AAD7ZLW6"/>
<comment type="caution">
    <text evidence="1">The sequence shown here is derived from an EMBL/GenBank/DDBJ whole genome shotgun (WGS) entry which is preliminary data.</text>
</comment>
<proteinExistence type="predicted"/>
<evidence type="ECO:0000313" key="1">
    <source>
        <dbReference type="EMBL" id="KAJ9583055.1"/>
    </source>
</evidence>
<sequence>MAVYLTRVKVTLRCKHFKHFSFRMSSSNCDNTFDKTGLVLGVYTSDEKVGVESIKFTNAAKKFNENTNGVLLEHIKL</sequence>